<dbReference type="KEGG" id="hch:HCH_02516"/>
<sequence length="356" mass="40356">MNRKLLLSFCLLFVVGLSGCAGLKPSLKASPTLANALGVADIPLKELKKQYADKDSRFMEVDDLQIHYRDVGEGPTIVLLHGIMSSLHTWEGWIEELRKNYRVIALDLPGYGLTGGPEDADDFDEDYVYTRFSKFIRRLELTRFSLAGNSFGGYLSARYAAEHPEQVEKLILVDPVGYPQEHTPKVFDLATMPVVGTLANYVQPPFLVTRNVEQVYGDPKRISQDNLYRYVHMSQRPGARKIYVRTMRIMKEAAAEQRNLPFADIRSPTLLMWGEADRWVPIKLAERWRGDVRNIKFISYPDVGHVPMEEIAYQTVQDAIVFLSDLQQAPTRSEPSIEELESILQGDGGFEPMEGI</sequence>
<evidence type="ECO:0000313" key="3">
    <source>
        <dbReference type="EMBL" id="ABC29318.1"/>
    </source>
</evidence>
<keyword evidence="3" id="KW-0012">Acyltransferase</keyword>
<keyword evidence="1" id="KW-0732">Signal</keyword>
<dbReference type="HOGENOM" id="CLU_020336_13_2_6"/>
<dbReference type="eggNOG" id="COG2267">
    <property type="taxonomic scope" value="Bacteria"/>
</dbReference>
<evidence type="ECO:0000313" key="4">
    <source>
        <dbReference type="Proteomes" id="UP000000238"/>
    </source>
</evidence>
<dbReference type="PANTHER" id="PTHR46438:SF11">
    <property type="entry name" value="LIPASE-RELATED"/>
    <property type="match status" value="1"/>
</dbReference>
<name>Q2SJ56_HAHCH</name>
<evidence type="ECO:0000259" key="2">
    <source>
        <dbReference type="Pfam" id="PF00561"/>
    </source>
</evidence>
<dbReference type="Pfam" id="PF00561">
    <property type="entry name" value="Abhydrolase_1"/>
    <property type="match status" value="1"/>
</dbReference>
<dbReference type="GO" id="GO:0016787">
    <property type="term" value="F:hydrolase activity"/>
    <property type="evidence" value="ECO:0007669"/>
    <property type="project" value="UniProtKB-KW"/>
</dbReference>
<dbReference type="MEROPS" id="S33.010"/>
<dbReference type="STRING" id="349521.HCH_02516"/>
<organism evidence="3 4">
    <name type="scientific">Hahella chejuensis (strain KCTC 2396)</name>
    <dbReference type="NCBI Taxonomy" id="349521"/>
    <lineage>
        <taxon>Bacteria</taxon>
        <taxon>Pseudomonadati</taxon>
        <taxon>Pseudomonadota</taxon>
        <taxon>Gammaproteobacteria</taxon>
        <taxon>Oceanospirillales</taxon>
        <taxon>Hahellaceae</taxon>
        <taxon>Hahella</taxon>
    </lineage>
</organism>
<dbReference type="Gene3D" id="3.40.50.1820">
    <property type="entry name" value="alpha/beta hydrolase"/>
    <property type="match status" value="1"/>
</dbReference>
<dbReference type="PROSITE" id="PS51257">
    <property type="entry name" value="PROKAR_LIPOPROTEIN"/>
    <property type="match status" value="1"/>
</dbReference>
<reference evidence="3 4" key="1">
    <citation type="journal article" date="2005" name="Nucleic Acids Res.">
        <title>Genomic blueprint of Hahella chejuensis, a marine microbe producing an algicidal agent.</title>
        <authorList>
            <person name="Jeong H."/>
            <person name="Yim J.H."/>
            <person name="Lee C."/>
            <person name="Choi S.-H."/>
            <person name="Park Y.K."/>
            <person name="Yoon S.H."/>
            <person name="Hur C.-G."/>
            <person name="Kang H.-Y."/>
            <person name="Kim D."/>
            <person name="Lee H.H."/>
            <person name="Park K.H."/>
            <person name="Park S.-H."/>
            <person name="Park H.-S."/>
            <person name="Lee H.K."/>
            <person name="Oh T.K."/>
            <person name="Kim J.F."/>
        </authorList>
    </citation>
    <scope>NUCLEOTIDE SEQUENCE [LARGE SCALE GENOMIC DNA]</scope>
    <source>
        <strain evidence="3 4">KCTC 2396</strain>
    </source>
</reference>
<dbReference type="OrthoDB" id="9780744at2"/>
<dbReference type="InterPro" id="IPR000073">
    <property type="entry name" value="AB_hydrolase_1"/>
</dbReference>
<dbReference type="PANTHER" id="PTHR46438">
    <property type="entry name" value="ALPHA/BETA-HYDROLASES SUPERFAMILY PROTEIN"/>
    <property type="match status" value="1"/>
</dbReference>
<dbReference type="EMBL" id="CP000155">
    <property type="protein sequence ID" value="ABC29318.1"/>
    <property type="molecule type" value="Genomic_DNA"/>
</dbReference>
<keyword evidence="4" id="KW-1185">Reference proteome</keyword>
<keyword evidence="3" id="KW-0808">Transferase</keyword>
<gene>
    <name evidence="3" type="ordered locus">HCH_02516</name>
</gene>
<protein>
    <submittedName>
        <fullName evidence="3">Predicted Hydrolase or acyltransferase (Alpha/beta hydrolase superfamily)</fullName>
    </submittedName>
</protein>
<dbReference type="GO" id="GO:0016746">
    <property type="term" value="F:acyltransferase activity"/>
    <property type="evidence" value="ECO:0007669"/>
    <property type="project" value="UniProtKB-KW"/>
</dbReference>
<accession>Q2SJ56</accession>
<proteinExistence type="predicted"/>
<dbReference type="AlphaFoldDB" id="Q2SJ56"/>
<feature type="chain" id="PRO_5004215508" evidence="1">
    <location>
        <begin position="21"/>
        <end position="356"/>
    </location>
</feature>
<dbReference type="ESTHER" id="hahch-q2sj56">
    <property type="family name" value="Epoxide_hydrolase"/>
</dbReference>
<dbReference type="RefSeq" id="WP_011396387.1">
    <property type="nucleotide sequence ID" value="NC_007645.1"/>
</dbReference>
<keyword evidence="3" id="KW-0378">Hydrolase</keyword>
<feature type="signal peptide" evidence="1">
    <location>
        <begin position="1"/>
        <end position="20"/>
    </location>
</feature>
<dbReference type="Proteomes" id="UP000000238">
    <property type="component" value="Chromosome"/>
</dbReference>
<feature type="domain" description="AB hydrolase-1" evidence="2">
    <location>
        <begin position="75"/>
        <end position="182"/>
    </location>
</feature>
<evidence type="ECO:0000256" key="1">
    <source>
        <dbReference type="SAM" id="SignalP"/>
    </source>
</evidence>
<dbReference type="SUPFAM" id="SSF53474">
    <property type="entry name" value="alpha/beta-Hydrolases"/>
    <property type="match status" value="1"/>
</dbReference>
<dbReference type="PRINTS" id="PR00111">
    <property type="entry name" value="ABHYDROLASE"/>
</dbReference>
<dbReference type="InterPro" id="IPR029058">
    <property type="entry name" value="AB_hydrolase_fold"/>
</dbReference>